<evidence type="ECO:0000256" key="3">
    <source>
        <dbReference type="RuleBase" id="RU003476"/>
    </source>
</evidence>
<dbReference type="PANTHER" id="PTHR43736">
    <property type="entry name" value="ADP-RIBOSE PYROPHOSPHATASE"/>
    <property type="match status" value="1"/>
</dbReference>
<dbReference type="AlphaFoldDB" id="A0A8J3KMW4"/>
<dbReference type="CDD" id="cd02883">
    <property type="entry name" value="NUDIX_Hydrolase"/>
    <property type="match status" value="1"/>
</dbReference>
<evidence type="ECO:0000313" key="6">
    <source>
        <dbReference type="Proteomes" id="UP000659904"/>
    </source>
</evidence>
<name>A0A8J3KMW4_9ACTN</name>
<sequence>MGRKLFPGAWDIVGGHVEPGETPEDALAREISEETGWQLNRIEAVVADWTWTHDGVVKREVDYLVDIKGDLAAPRLEYGKHDKFGWVGFDNPEMIRTRYDIGNDELWTIIRQATRIRLTGDLRLEPIGSASVDVIHDLSRNDLVTLGGCRLQGSEVPVLATTLGMQWDAGLGYGWLAFRRDVQQQVIGYGILTPRQTSGVRELVMRCAVLPEEQCHAYAVQIVQAMLAFARDELSADRVFAYASLPSQWTREVLTAMGMRPVGAVHPGGINGETFSTSFRRSRSYDD</sequence>
<dbReference type="PANTHER" id="PTHR43736:SF1">
    <property type="entry name" value="DIHYDRONEOPTERIN TRIPHOSPHATE DIPHOSPHATASE"/>
    <property type="match status" value="1"/>
</dbReference>
<gene>
    <name evidence="5" type="ORF">Cci01nite_52370</name>
</gene>
<feature type="domain" description="Nudix hydrolase" evidence="4">
    <location>
        <begin position="1"/>
        <end position="110"/>
    </location>
</feature>
<comment type="caution">
    <text evidence="5">The sequence shown here is derived from an EMBL/GenBank/DDBJ whole genome shotgun (WGS) entry which is preliminary data.</text>
</comment>
<evidence type="ECO:0000256" key="2">
    <source>
        <dbReference type="ARBA" id="ARBA00022801"/>
    </source>
</evidence>
<dbReference type="PROSITE" id="PS51462">
    <property type="entry name" value="NUDIX"/>
    <property type="match status" value="1"/>
</dbReference>
<dbReference type="Gene3D" id="3.40.630.30">
    <property type="match status" value="1"/>
</dbReference>
<reference evidence="5 6" key="1">
    <citation type="submission" date="2021-01" db="EMBL/GenBank/DDBJ databases">
        <title>Whole genome shotgun sequence of Catellatospora citrea NBRC 14495.</title>
        <authorList>
            <person name="Komaki H."/>
            <person name="Tamura T."/>
        </authorList>
    </citation>
    <scope>NUCLEOTIDE SEQUENCE [LARGE SCALE GENOMIC DNA]</scope>
    <source>
        <strain evidence="5 6">NBRC 14495</strain>
    </source>
</reference>
<dbReference type="InterPro" id="IPR020084">
    <property type="entry name" value="NUDIX_hydrolase_CS"/>
</dbReference>
<accession>A0A8J3KMW4</accession>
<dbReference type="InterPro" id="IPR016181">
    <property type="entry name" value="Acyl_CoA_acyltransferase"/>
</dbReference>
<dbReference type="Gene3D" id="3.90.79.10">
    <property type="entry name" value="Nucleoside Triphosphate Pyrophosphohydrolase"/>
    <property type="match status" value="1"/>
</dbReference>
<evidence type="ECO:0000259" key="4">
    <source>
        <dbReference type="PROSITE" id="PS51462"/>
    </source>
</evidence>
<dbReference type="GO" id="GO:0016787">
    <property type="term" value="F:hydrolase activity"/>
    <property type="evidence" value="ECO:0007669"/>
    <property type="project" value="UniProtKB-KW"/>
</dbReference>
<comment type="similarity">
    <text evidence="1 3">Belongs to the Nudix hydrolase family.</text>
</comment>
<dbReference type="PROSITE" id="PS00893">
    <property type="entry name" value="NUDIX_BOX"/>
    <property type="match status" value="1"/>
</dbReference>
<proteinExistence type="inferred from homology"/>
<dbReference type="InterPro" id="IPR015797">
    <property type="entry name" value="NUDIX_hydrolase-like_dom_sf"/>
</dbReference>
<dbReference type="SUPFAM" id="SSF55729">
    <property type="entry name" value="Acyl-CoA N-acyltransferases (Nat)"/>
    <property type="match status" value="1"/>
</dbReference>
<organism evidence="5 6">
    <name type="scientific">Catellatospora citrea</name>
    <dbReference type="NCBI Taxonomy" id="53366"/>
    <lineage>
        <taxon>Bacteria</taxon>
        <taxon>Bacillati</taxon>
        <taxon>Actinomycetota</taxon>
        <taxon>Actinomycetes</taxon>
        <taxon>Micromonosporales</taxon>
        <taxon>Micromonosporaceae</taxon>
        <taxon>Catellatospora</taxon>
    </lineage>
</organism>
<evidence type="ECO:0000313" key="5">
    <source>
        <dbReference type="EMBL" id="GIG00144.1"/>
    </source>
</evidence>
<dbReference type="Proteomes" id="UP000659904">
    <property type="component" value="Unassembled WGS sequence"/>
</dbReference>
<dbReference type="Pfam" id="PF00293">
    <property type="entry name" value="NUDIX"/>
    <property type="match status" value="1"/>
</dbReference>
<keyword evidence="6" id="KW-1185">Reference proteome</keyword>
<dbReference type="PRINTS" id="PR00502">
    <property type="entry name" value="NUDIXFAMILY"/>
</dbReference>
<evidence type="ECO:0000256" key="1">
    <source>
        <dbReference type="ARBA" id="ARBA00005582"/>
    </source>
</evidence>
<dbReference type="EMBL" id="BONH01000025">
    <property type="protein sequence ID" value="GIG00144.1"/>
    <property type="molecule type" value="Genomic_DNA"/>
</dbReference>
<keyword evidence="2 3" id="KW-0378">Hydrolase</keyword>
<dbReference type="SUPFAM" id="SSF55811">
    <property type="entry name" value="Nudix"/>
    <property type="match status" value="1"/>
</dbReference>
<protein>
    <recommendedName>
        <fullName evidence="4">Nudix hydrolase domain-containing protein</fullName>
    </recommendedName>
</protein>
<dbReference type="InterPro" id="IPR000086">
    <property type="entry name" value="NUDIX_hydrolase_dom"/>
</dbReference>
<dbReference type="InterPro" id="IPR020476">
    <property type="entry name" value="Nudix_hydrolase"/>
</dbReference>